<evidence type="ECO:0000313" key="5">
    <source>
        <dbReference type="Proteomes" id="UP001085076"/>
    </source>
</evidence>
<dbReference type="OrthoDB" id="19653at2759"/>
<feature type="region of interest" description="Disordered" evidence="1">
    <location>
        <begin position="462"/>
        <end position="537"/>
    </location>
</feature>
<gene>
    <name evidence="4" type="ORF">J5N97_019520</name>
</gene>
<protein>
    <recommendedName>
        <fullName evidence="6">Protein GAMETE EXPRESSED 3</fullName>
    </recommendedName>
</protein>
<keyword evidence="3" id="KW-0732">Signal</keyword>
<feature type="signal peptide" evidence="3">
    <location>
        <begin position="1"/>
        <end position="22"/>
    </location>
</feature>
<dbReference type="AlphaFoldDB" id="A0A9D5CE50"/>
<proteinExistence type="predicted"/>
<reference evidence="4" key="2">
    <citation type="journal article" date="2022" name="Hortic Res">
        <title>The genome of Dioscorea zingiberensis sheds light on the biosynthesis, origin and evolution of the medicinally important diosgenin saponins.</title>
        <authorList>
            <person name="Li Y."/>
            <person name="Tan C."/>
            <person name="Li Z."/>
            <person name="Guo J."/>
            <person name="Li S."/>
            <person name="Chen X."/>
            <person name="Wang C."/>
            <person name="Dai X."/>
            <person name="Yang H."/>
            <person name="Song W."/>
            <person name="Hou L."/>
            <person name="Xu J."/>
            <person name="Tong Z."/>
            <person name="Xu A."/>
            <person name="Yuan X."/>
            <person name="Wang W."/>
            <person name="Yang Q."/>
            <person name="Chen L."/>
            <person name="Sun Z."/>
            <person name="Wang K."/>
            <person name="Pan B."/>
            <person name="Chen J."/>
            <person name="Bao Y."/>
            <person name="Liu F."/>
            <person name="Qi X."/>
            <person name="Gang D.R."/>
            <person name="Wen J."/>
            <person name="Li J."/>
        </authorList>
    </citation>
    <scope>NUCLEOTIDE SEQUENCE</scope>
    <source>
        <strain evidence="4">Dzin_1.0</strain>
    </source>
</reference>
<dbReference type="InterPro" id="IPR045301">
    <property type="entry name" value="GEX3-like"/>
</dbReference>
<dbReference type="Gene3D" id="2.130.10.10">
    <property type="entry name" value="YVTN repeat-like/Quinoprotein amine dehydrogenase"/>
    <property type="match status" value="1"/>
</dbReference>
<feature type="compositionally biased region" description="Polar residues" evidence="1">
    <location>
        <begin position="479"/>
        <end position="492"/>
    </location>
</feature>
<keyword evidence="2" id="KW-0812">Transmembrane</keyword>
<name>A0A9D5CE50_9LILI</name>
<feature type="transmembrane region" description="Helical" evidence="2">
    <location>
        <begin position="332"/>
        <end position="357"/>
    </location>
</feature>
<dbReference type="GO" id="GO:0009793">
    <property type="term" value="P:embryo development ending in seed dormancy"/>
    <property type="evidence" value="ECO:0007669"/>
    <property type="project" value="TreeGrafter"/>
</dbReference>
<dbReference type="EMBL" id="JAGGNH010000005">
    <property type="protein sequence ID" value="KAJ0971561.1"/>
    <property type="molecule type" value="Genomic_DNA"/>
</dbReference>
<dbReference type="Proteomes" id="UP001085076">
    <property type="component" value="Miscellaneous, Linkage group lg05"/>
</dbReference>
<feature type="compositionally biased region" description="Basic and acidic residues" evidence="1">
    <location>
        <begin position="493"/>
        <end position="518"/>
    </location>
</feature>
<sequence>MPEIQFLVFPVLVFSLISPGTSNPLDLKTFLRNTTTTGTEPSVKIANRLSKPHIGDDGKIYSCSENNLFSFESKGTIAWIIPLGYTCNVDIPPVSDGRGKISNTEGQLYSLYIRQPHFRWIQDFSLVDKLLTVTPGNNGRLFVTFPRKPLLMALEVSTGNVLWQSTLGPLSMEDTLPVVDSNGWVSISSIDGYLYSFSPNGDLKKFLQKSSTDSVAQVSPVLDCSGFAVYVSQTIMEVKSSHNIRDYTYISAMNPQKLVVTLLAPATGTVYWMGTYPGDLSRFLSKTDLHYFASDERILLTFLSLENQKLSWTCSQGETKYVSLDSDSERTALLFLLLQLVIIFGLAVIVRFCCVFWRKKKLQDHGLGKFLETRHSLYKKRQTFRKMISELEEKVTTNEHLEQLGELVKAKEDVEKKLTTSYSLGRDSIGSKRRSILPLYDGSSRGHSFHRAKKETITIFNTLSDDDDDDSTSRERCISNRNSSETCSSNSGNEEKDIEYSSKGKEIIRAGPSSKEDMPDMEFIGHQSGSGGDQPQYEGILWRRNLLKRRTLSSTN</sequence>
<evidence type="ECO:0008006" key="6">
    <source>
        <dbReference type="Google" id="ProtNLM"/>
    </source>
</evidence>
<dbReference type="GO" id="GO:0005886">
    <property type="term" value="C:plasma membrane"/>
    <property type="evidence" value="ECO:0007669"/>
    <property type="project" value="TreeGrafter"/>
</dbReference>
<keyword evidence="2" id="KW-0472">Membrane</keyword>
<evidence type="ECO:0000256" key="1">
    <source>
        <dbReference type="SAM" id="MobiDB-lite"/>
    </source>
</evidence>
<accession>A0A9D5CE50</accession>
<keyword evidence="5" id="KW-1185">Reference proteome</keyword>
<feature type="chain" id="PRO_5039731544" description="Protein GAMETE EXPRESSED 3" evidence="3">
    <location>
        <begin position="23"/>
        <end position="556"/>
    </location>
</feature>
<reference evidence="4" key="1">
    <citation type="submission" date="2021-03" db="EMBL/GenBank/DDBJ databases">
        <authorList>
            <person name="Li Z."/>
            <person name="Yang C."/>
        </authorList>
    </citation>
    <scope>NUCLEOTIDE SEQUENCE</scope>
    <source>
        <strain evidence="4">Dzin_1.0</strain>
        <tissue evidence="4">Leaf</tissue>
    </source>
</reference>
<dbReference type="PANTHER" id="PTHR37253:SF1">
    <property type="entry name" value="PROTEIN GAMETE EXPRESSED 3"/>
    <property type="match status" value="1"/>
</dbReference>
<dbReference type="PANTHER" id="PTHR37253">
    <property type="entry name" value="PROTEIN GAMETE EXPRESSED 3"/>
    <property type="match status" value="1"/>
</dbReference>
<evidence type="ECO:0000313" key="4">
    <source>
        <dbReference type="EMBL" id="KAJ0971561.1"/>
    </source>
</evidence>
<keyword evidence="2" id="KW-1133">Transmembrane helix</keyword>
<comment type="caution">
    <text evidence="4">The sequence shown here is derived from an EMBL/GenBank/DDBJ whole genome shotgun (WGS) entry which is preliminary data.</text>
</comment>
<dbReference type="GO" id="GO:0010183">
    <property type="term" value="P:pollen tube guidance"/>
    <property type="evidence" value="ECO:0007669"/>
    <property type="project" value="TreeGrafter"/>
</dbReference>
<evidence type="ECO:0000256" key="2">
    <source>
        <dbReference type="SAM" id="Phobius"/>
    </source>
</evidence>
<dbReference type="SUPFAM" id="SSF50998">
    <property type="entry name" value="Quinoprotein alcohol dehydrogenase-like"/>
    <property type="match status" value="1"/>
</dbReference>
<evidence type="ECO:0000256" key="3">
    <source>
        <dbReference type="SAM" id="SignalP"/>
    </source>
</evidence>
<organism evidence="4 5">
    <name type="scientific">Dioscorea zingiberensis</name>
    <dbReference type="NCBI Taxonomy" id="325984"/>
    <lineage>
        <taxon>Eukaryota</taxon>
        <taxon>Viridiplantae</taxon>
        <taxon>Streptophyta</taxon>
        <taxon>Embryophyta</taxon>
        <taxon>Tracheophyta</taxon>
        <taxon>Spermatophyta</taxon>
        <taxon>Magnoliopsida</taxon>
        <taxon>Liliopsida</taxon>
        <taxon>Dioscoreales</taxon>
        <taxon>Dioscoreaceae</taxon>
        <taxon>Dioscorea</taxon>
    </lineage>
</organism>
<dbReference type="InterPro" id="IPR011047">
    <property type="entry name" value="Quinoprotein_ADH-like_sf"/>
</dbReference>
<dbReference type="InterPro" id="IPR015943">
    <property type="entry name" value="WD40/YVTN_repeat-like_dom_sf"/>
</dbReference>